<feature type="domain" description="Deacetylase sirtuin-type" evidence="5">
    <location>
        <begin position="4"/>
        <end position="256"/>
    </location>
</feature>
<evidence type="ECO:0000256" key="3">
    <source>
        <dbReference type="ARBA" id="ARBA00023027"/>
    </source>
</evidence>
<dbReference type="KEGG" id="sfc:Spiaf_2568"/>
<dbReference type="InterPro" id="IPR050134">
    <property type="entry name" value="NAD-dep_sirtuin_deacylases"/>
</dbReference>
<dbReference type="PANTHER" id="PTHR11085">
    <property type="entry name" value="NAD-DEPENDENT PROTEIN DEACYLASE SIRTUIN-5, MITOCHONDRIAL-RELATED"/>
    <property type="match status" value="1"/>
</dbReference>
<dbReference type="Gene3D" id="3.30.1600.10">
    <property type="entry name" value="SIR2/SIRT2 'Small Domain"/>
    <property type="match status" value="1"/>
</dbReference>
<evidence type="ECO:0000256" key="1">
    <source>
        <dbReference type="ARBA" id="ARBA00012928"/>
    </source>
</evidence>
<dbReference type="PANTHER" id="PTHR11085:SF10">
    <property type="entry name" value="NAD-DEPENDENT PROTEIN DEACYLASE SIRTUIN-5, MITOCHONDRIAL-RELATED"/>
    <property type="match status" value="1"/>
</dbReference>
<gene>
    <name evidence="6" type="ordered locus">Spiaf_2568</name>
</gene>
<comment type="caution">
    <text evidence="4">Lacks conserved residue(s) required for the propagation of feature annotation.</text>
</comment>
<dbReference type="HOGENOM" id="CLU_023643_3_1_12"/>
<dbReference type="InterPro" id="IPR003000">
    <property type="entry name" value="Sirtuin"/>
</dbReference>
<dbReference type="PATRIC" id="fig|889378.3.peg.2544"/>
<dbReference type="RefSeq" id="WP_014456580.1">
    <property type="nucleotide sequence ID" value="NC_017098.1"/>
</dbReference>
<dbReference type="PROSITE" id="PS50305">
    <property type="entry name" value="SIRTUIN"/>
    <property type="match status" value="1"/>
</dbReference>
<dbReference type="Gene3D" id="3.40.50.1220">
    <property type="entry name" value="TPP-binding domain"/>
    <property type="match status" value="1"/>
</dbReference>
<name>H9UM55_SPIAZ</name>
<proteinExistence type="predicted"/>
<dbReference type="Proteomes" id="UP000007383">
    <property type="component" value="Chromosome"/>
</dbReference>
<evidence type="ECO:0000313" key="6">
    <source>
        <dbReference type="EMBL" id="AFG38598.1"/>
    </source>
</evidence>
<dbReference type="GO" id="GO:0070403">
    <property type="term" value="F:NAD+ binding"/>
    <property type="evidence" value="ECO:0007669"/>
    <property type="project" value="InterPro"/>
</dbReference>
<evidence type="ECO:0000259" key="5">
    <source>
        <dbReference type="PROSITE" id="PS50305"/>
    </source>
</evidence>
<dbReference type="Pfam" id="PF02146">
    <property type="entry name" value="SIR2"/>
    <property type="match status" value="1"/>
</dbReference>
<dbReference type="InterPro" id="IPR026591">
    <property type="entry name" value="Sirtuin_cat_small_dom_sf"/>
</dbReference>
<dbReference type="NCBIfam" id="NF001753">
    <property type="entry name" value="PRK00481.1-3"/>
    <property type="match status" value="1"/>
</dbReference>
<evidence type="ECO:0000256" key="2">
    <source>
        <dbReference type="ARBA" id="ARBA00022679"/>
    </source>
</evidence>
<dbReference type="SUPFAM" id="SSF52467">
    <property type="entry name" value="DHS-like NAD/FAD-binding domain"/>
    <property type="match status" value="1"/>
</dbReference>
<dbReference type="InterPro" id="IPR026590">
    <property type="entry name" value="Ssirtuin_cat_dom"/>
</dbReference>
<dbReference type="EC" id="2.3.1.286" evidence="1"/>
<accession>H9UM55</accession>
<dbReference type="eggNOG" id="COG0846">
    <property type="taxonomic scope" value="Bacteria"/>
</dbReference>
<dbReference type="GO" id="GO:0017136">
    <property type="term" value="F:histone deacetylase activity, NAD-dependent"/>
    <property type="evidence" value="ECO:0007669"/>
    <property type="project" value="TreeGrafter"/>
</dbReference>
<keyword evidence="3" id="KW-0520">NAD</keyword>
<sequence>MSEMHSDSRMQQAAQVIADSHHLIAFTGAGISAESGIPTFRGDNGIWQRYDPRVLETGFFRQNPAESWRAIRDIFYATAADTRPNPGHHVLADWEQHGLLHHIITQNIDDLHHRAGSRSVSEYHGSIRFLRCQKTGKTVPFTEQTLEESMDDRGVPVSPWGGILKPDFVFFGEGIPLKAASRSELEARNCDVMLVIGSTGEVYPAAQLPEIAAKGGAWIIEINPQRSNFTPWITDIYLPYPAGEALPALAALIGGLRS</sequence>
<dbReference type="EMBL" id="CP003282">
    <property type="protein sequence ID" value="AFG38598.1"/>
    <property type="molecule type" value="Genomic_DNA"/>
</dbReference>
<evidence type="ECO:0000256" key="4">
    <source>
        <dbReference type="PROSITE-ProRule" id="PRU00236"/>
    </source>
</evidence>
<dbReference type="AlphaFoldDB" id="H9UM55"/>
<dbReference type="CDD" id="cd01407">
    <property type="entry name" value="SIR2-fam"/>
    <property type="match status" value="1"/>
</dbReference>
<reference evidence="7" key="1">
    <citation type="journal article" date="2013" name="Stand. Genomic Sci.">
        <title>Complete genome sequence of the halophilic bacterium Spirochaeta africana type strain (Z-7692(T)) from the alkaline Lake Magadi in the East African Rift.</title>
        <authorList>
            <person name="Liolos K."/>
            <person name="Abt B."/>
            <person name="Scheuner C."/>
            <person name="Teshima H."/>
            <person name="Held B."/>
            <person name="Lapidus A."/>
            <person name="Nolan M."/>
            <person name="Lucas S."/>
            <person name="Deshpande S."/>
            <person name="Cheng J.F."/>
            <person name="Tapia R."/>
            <person name="Goodwin L.A."/>
            <person name="Pitluck S."/>
            <person name="Pagani I."/>
            <person name="Ivanova N."/>
            <person name="Mavromatis K."/>
            <person name="Mikhailova N."/>
            <person name="Huntemann M."/>
            <person name="Pati A."/>
            <person name="Chen A."/>
            <person name="Palaniappan K."/>
            <person name="Land M."/>
            <person name="Rohde M."/>
            <person name="Tindall B.J."/>
            <person name="Detter J.C."/>
            <person name="Goker M."/>
            <person name="Bristow J."/>
            <person name="Eisen J.A."/>
            <person name="Markowitz V."/>
            <person name="Hugenholtz P."/>
            <person name="Woyke T."/>
            <person name="Klenk H.P."/>
            <person name="Kyrpides N.C."/>
        </authorList>
    </citation>
    <scope>NUCLEOTIDE SEQUENCE</scope>
    <source>
        <strain evidence="7">ATCC 700263 / DSM 8902 / Z-7692</strain>
    </source>
</reference>
<dbReference type="InterPro" id="IPR029035">
    <property type="entry name" value="DHS-like_NAD/FAD-binding_dom"/>
</dbReference>
<organism evidence="6 7">
    <name type="scientific">Spirochaeta africana (strain ATCC 700263 / DSM 8902 / Z-7692)</name>
    <dbReference type="NCBI Taxonomy" id="889378"/>
    <lineage>
        <taxon>Bacteria</taxon>
        <taxon>Pseudomonadati</taxon>
        <taxon>Spirochaetota</taxon>
        <taxon>Spirochaetia</taxon>
        <taxon>Spirochaetales</taxon>
        <taxon>Spirochaetaceae</taxon>
        <taxon>Spirochaeta</taxon>
    </lineage>
</organism>
<protein>
    <recommendedName>
        <fullName evidence="1">protein acetyllysine N-acetyltransferase</fullName>
        <ecNumber evidence="1">2.3.1.286</ecNumber>
    </recommendedName>
</protein>
<keyword evidence="2" id="KW-0808">Transferase</keyword>
<evidence type="ECO:0000313" key="7">
    <source>
        <dbReference type="Proteomes" id="UP000007383"/>
    </source>
</evidence>
<dbReference type="STRING" id="889378.Spiaf_2568"/>
<keyword evidence="7" id="KW-1185">Reference proteome</keyword>